<dbReference type="SMART" id="SM00344">
    <property type="entry name" value="HTH_ASNC"/>
    <property type="match status" value="1"/>
</dbReference>
<evidence type="ECO:0000256" key="3">
    <source>
        <dbReference type="ARBA" id="ARBA00023163"/>
    </source>
</evidence>
<dbReference type="InterPro" id="IPR000485">
    <property type="entry name" value="AsnC-type_HTH_dom"/>
</dbReference>
<dbReference type="Gene3D" id="1.10.10.10">
    <property type="entry name" value="Winged helix-like DNA-binding domain superfamily/Winged helix DNA-binding domain"/>
    <property type="match status" value="1"/>
</dbReference>
<reference evidence="6 7" key="1">
    <citation type="journal article" date="2017" name="Appl. Environ. Microbiol.">
        <title>Parallel evolution of two clades of a major Atlantic endemic Vibrio parahaemolyticus pathogen lineage by independent acquisition of related pathogenicity islands.</title>
        <authorList>
            <person name="Xu F."/>
            <person name="Gonzalez-Escalona N."/>
            <person name="Drees K.P."/>
            <person name="Sebra R.P."/>
            <person name="Cooper V.S."/>
            <person name="Jones S.H."/>
            <person name="Whistler C.A."/>
        </authorList>
    </citation>
    <scope>NUCLEOTIDE SEQUENCE [LARGE SCALE GENOMIC DNA]</scope>
    <source>
        <strain evidence="6 7">MAVP-3</strain>
    </source>
</reference>
<dbReference type="InterPro" id="IPR036388">
    <property type="entry name" value="WH-like_DNA-bd_sf"/>
</dbReference>
<evidence type="ECO:0000256" key="1">
    <source>
        <dbReference type="ARBA" id="ARBA00023015"/>
    </source>
</evidence>
<accession>A0A227J8P8</accession>
<sequence length="97" mass="11236">MSYQLDRIDLHILRVLHSRGRIPVVELAKQINLTTSPCSDRVKRLEKEGYINGYHAELNAEKLGLDVQVFIHIRLDQTSFSIFEKFAKAVELMPEIE</sequence>
<dbReference type="PROSITE" id="PS50956">
    <property type="entry name" value="HTH_ASNC_2"/>
    <property type="match status" value="1"/>
</dbReference>
<feature type="domain" description="HTH asnC-type" evidence="5">
    <location>
        <begin position="5"/>
        <end position="66"/>
    </location>
</feature>
<proteinExistence type="predicted"/>
<dbReference type="InterPro" id="IPR036390">
    <property type="entry name" value="WH_DNA-bd_sf"/>
</dbReference>
<dbReference type="GO" id="GO:0005829">
    <property type="term" value="C:cytosol"/>
    <property type="evidence" value="ECO:0007669"/>
    <property type="project" value="TreeGrafter"/>
</dbReference>
<dbReference type="STRING" id="670.ACZ92_01065"/>
<dbReference type="GO" id="GO:0043565">
    <property type="term" value="F:sequence-specific DNA binding"/>
    <property type="evidence" value="ECO:0007669"/>
    <property type="project" value="InterPro"/>
</dbReference>
<dbReference type="AlphaFoldDB" id="A0A227J8P8"/>
<evidence type="ECO:0000259" key="5">
    <source>
        <dbReference type="PROSITE" id="PS50956"/>
    </source>
</evidence>
<dbReference type="SUPFAM" id="SSF46785">
    <property type="entry name" value="Winged helix' DNA-binding domain"/>
    <property type="match status" value="1"/>
</dbReference>
<name>A0A227J8P8_VIBPH</name>
<dbReference type="PROSITE" id="PS00519">
    <property type="entry name" value="HTH_ASNC_1"/>
    <property type="match status" value="1"/>
</dbReference>
<dbReference type="Proteomes" id="UP000214596">
    <property type="component" value="Unassembled WGS sequence"/>
</dbReference>
<dbReference type="PANTHER" id="PTHR30154">
    <property type="entry name" value="LEUCINE-RESPONSIVE REGULATORY PROTEIN"/>
    <property type="match status" value="1"/>
</dbReference>
<dbReference type="Pfam" id="PF13412">
    <property type="entry name" value="HTH_24"/>
    <property type="match status" value="1"/>
</dbReference>
<keyword evidence="3" id="KW-0804">Transcription</keyword>
<dbReference type="InterPro" id="IPR019888">
    <property type="entry name" value="Tscrpt_reg_AsnC-like"/>
</dbReference>
<keyword evidence="1" id="KW-0805">Transcription regulation</keyword>
<keyword evidence="2" id="KW-0238">DNA-binding</keyword>
<comment type="caution">
    <text evidence="6">The sequence shown here is derived from an EMBL/GenBank/DDBJ whole genome shotgun (WGS) entry which is preliminary data.</text>
</comment>
<dbReference type="Gene3D" id="3.30.70.920">
    <property type="match status" value="1"/>
</dbReference>
<dbReference type="InterPro" id="IPR019885">
    <property type="entry name" value="Tscrpt_reg_HTH_AsnC-type_CS"/>
</dbReference>
<evidence type="ECO:0000256" key="4">
    <source>
        <dbReference type="ARBA" id="ARBA00039227"/>
    </source>
</evidence>
<feature type="non-terminal residue" evidence="6">
    <location>
        <position position="97"/>
    </location>
</feature>
<evidence type="ECO:0000313" key="6">
    <source>
        <dbReference type="EMBL" id="OXE31483.1"/>
    </source>
</evidence>
<dbReference type="PANTHER" id="PTHR30154:SF0">
    <property type="entry name" value="LEUCINE-RESPONSIVE REGULATORY PROTEIN"/>
    <property type="match status" value="1"/>
</dbReference>
<dbReference type="EMBL" id="NIXT01001182">
    <property type="protein sequence ID" value="OXE31483.1"/>
    <property type="molecule type" value="Genomic_DNA"/>
</dbReference>
<dbReference type="InterPro" id="IPR011991">
    <property type="entry name" value="ArsR-like_HTH"/>
</dbReference>
<dbReference type="GO" id="GO:0006355">
    <property type="term" value="P:regulation of DNA-templated transcription"/>
    <property type="evidence" value="ECO:0007669"/>
    <property type="project" value="UniProtKB-ARBA"/>
</dbReference>
<dbReference type="GO" id="GO:0043201">
    <property type="term" value="P:response to L-leucine"/>
    <property type="evidence" value="ECO:0007669"/>
    <property type="project" value="TreeGrafter"/>
</dbReference>
<evidence type="ECO:0000256" key="2">
    <source>
        <dbReference type="ARBA" id="ARBA00023125"/>
    </source>
</evidence>
<dbReference type="CDD" id="cd00090">
    <property type="entry name" value="HTH_ARSR"/>
    <property type="match status" value="1"/>
</dbReference>
<dbReference type="PRINTS" id="PR00033">
    <property type="entry name" value="HTHASNC"/>
</dbReference>
<gene>
    <name evidence="6" type="ORF">CA163_17830</name>
</gene>
<organism evidence="6 7">
    <name type="scientific">Vibrio parahaemolyticus</name>
    <dbReference type="NCBI Taxonomy" id="670"/>
    <lineage>
        <taxon>Bacteria</taxon>
        <taxon>Pseudomonadati</taxon>
        <taxon>Pseudomonadota</taxon>
        <taxon>Gammaproteobacteria</taxon>
        <taxon>Vibrionales</taxon>
        <taxon>Vibrionaceae</taxon>
        <taxon>Vibrio</taxon>
    </lineage>
</organism>
<evidence type="ECO:0000313" key="7">
    <source>
        <dbReference type="Proteomes" id="UP000214596"/>
    </source>
</evidence>
<dbReference type="GO" id="GO:0006524">
    <property type="term" value="P:alanine catabolic process"/>
    <property type="evidence" value="ECO:0007669"/>
    <property type="project" value="TreeGrafter"/>
</dbReference>
<protein>
    <recommendedName>
        <fullName evidence="4">Leucine-responsive regulatory protein</fullName>
    </recommendedName>
</protein>